<comment type="subcellular location">
    <subcellularLocation>
        <location evidence="1">Membrane</location>
        <topology evidence="1">Multi-pass membrane protein</topology>
    </subcellularLocation>
</comment>
<evidence type="ECO:0000256" key="1">
    <source>
        <dbReference type="ARBA" id="ARBA00004141"/>
    </source>
</evidence>
<keyword evidence="4 16" id="KW-0812">Transmembrane</keyword>
<feature type="transmembrane region" description="Helical" evidence="16">
    <location>
        <begin position="148"/>
        <end position="165"/>
    </location>
</feature>
<comment type="caution">
    <text evidence="17">The sequence shown here is derived from an EMBL/GenBank/DDBJ whole genome shotgun (WGS) entry which is preliminary data.</text>
</comment>
<dbReference type="GO" id="GO:0051301">
    <property type="term" value="P:cell division"/>
    <property type="evidence" value="ECO:0007669"/>
    <property type="project" value="UniProtKB-KW"/>
</dbReference>
<keyword evidence="17" id="KW-0131">Cell cycle</keyword>
<dbReference type="RefSeq" id="WP_235294653.1">
    <property type="nucleotide sequence ID" value="NZ_BSOH01000001.1"/>
</dbReference>
<evidence type="ECO:0000256" key="10">
    <source>
        <dbReference type="ARBA" id="ARBA00033270"/>
    </source>
</evidence>
<reference evidence="17" key="2">
    <citation type="submission" date="2023-01" db="EMBL/GenBank/DDBJ databases">
        <title>Draft genome sequence of Portibacter lacus strain NBRC 108769.</title>
        <authorList>
            <person name="Sun Q."/>
            <person name="Mori K."/>
        </authorList>
    </citation>
    <scope>NUCLEOTIDE SEQUENCE</scope>
    <source>
        <strain evidence="17">NBRC 108769</strain>
    </source>
</reference>
<feature type="transmembrane region" description="Helical" evidence="16">
    <location>
        <begin position="171"/>
        <end position="188"/>
    </location>
</feature>
<keyword evidence="2" id="KW-0328">Glycosyltransferase</keyword>
<keyword evidence="18" id="KW-1185">Reference proteome</keyword>
<evidence type="ECO:0000256" key="15">
    <source>
        <dbReference type="ARBA" id="ARBA00049902"/>
    </source>
</evidence>
<dbReference type="GO" id="GO:0015648">
    <property type="term" value="F:lipid-linked peptidoglycan transporter activity"/>
    <property type="evidence" value="ECO:0007669"/>
    <property type="project" value="TreeGrafter"/>
</dbReference>
<keyword evidence="6" id="KW-0573">Peptidoglycan synthesis</keyword>
<dbReference type="GO" id="GO:0008955">
    <property type="term" value="F:peptidoglycan glycosyltransferase activity"/>
    <property type="evidence" value="ECO:0007669"/>
    <property type="project" value="UniProtKB-EC"/>
</dbReference>
<evidence type="ECO:0000256" key="16">
    <source>
        <dbReference type="SAM" id="Phobius"/>
    </source>
</evidence>
<evidence type="ECO:0000256" key="3">
    <source>
        <dbReference type="ARBA" id="ARBA00022679"/>
    </source>
</evidence>
<evidence type="ECO:0000256" key="12">
    <source>
        <dbReference type="ARBA" id="ARBA00041185"/>
    </source>
</evidence>
<keyword evidence="5" id="KW-0133">Cell shape</keyword>
<name>A0AA37SNF0_9BACT</name>
<evidence type="ECO:0000256" key="14">
    <source>
        <dbReference type="ARBA" id="ARBA00044770"/>
    </source>
</evidence>
<dbReference type="GO" id="GO:0009252">
    <property type="term" value="P:peptidoglycan biosynthetic process"/>
    <property type="evidence" value="ECO:0007669"/>
    <property type="project" value="UniProtKB-KW"/>
</dbReference>
<feature type="transmembrane region" description="Helical" evidence="16">
    <location>
        <begin position="311"/>
        <end position="334"/>
    </location>
</feature>
<evidence type="ECO:0000256" key="5">
    <source>
        <dbReference type="ARBA" id="ARBA00022960"/>
    </source>
</evidence>
<feature type="transmembrane region" description="Helical" evidence="16">
    <location>
        <begin position="346"/>
        <end position="369"/>
    </location>
</feature>
<sequence length="393" mass="43445">MSGIALVYNRLKGDKLIWLIVTILAIFSVLAVYSAVGSMAYKVHGGNTELKLLKQIFFLGAGMGCMYVAYKLDYMQYSKWAPILLLIAIPLLAYTIMFGPEINDARRWLTIPWIDQRFQTSDFAKLALIIFMARSISKKQEIIKDLKSAFLPLIIPVIIVCGLIMPSDFSTAALLFFTCLLMMIIGRVQVKFLFLLMFVGIAAFSLVVIIGYAFPEHIRIETWISRVTEFLGGGDGGYQVQQSKIAIAEGGWFGVMPGNSIQRNYLPVPYADYIYAIICEEYGLIGGLLILALYLGLLIRCTKMVTQCPKTFGAILAMGLCLNIVVQAFANIAVSVNLLPVTGLTLPLVSMGGTSLIMTCISLGIILSVSRYVETAKLQHVELTEIEEDESNH</sequence>
<comment type="similarity">
    <text evidence="11">Belongs to the SEDS family. FtsW subfamily.</text>
</comment>
<keyword evidence="3" id="KW-0808">Transferase</keyword>
<feature type="transmembrane region" description="Helical" evidence="16">
    <location>
        <begin position="273"/>
        <end position="299"/>
    </location>
</feature>
<evidence type="ECO:0000313" key="17">
    <source>
        <dbReference type="EMBL" id="GLR15768.1"/>
    </source>
</evidence>
<dbReference type="GO" id="GO:0032153">
    <property type="term" value="C:cell division site"/>
    <property type="evidence" value="ECO:0007669"/>
    <property type="project" value="TreeGrafter"/>
</dbReference>
<dbReference type="EMBL" id="BSOH01000001">
    <property type="protein sequence ID" value="GLR15768.1"/>
    <property type="molecule type" value="Genomic_DNA"/>
</dbReference>
<evidence type="ECO:0000256" key="6">
    <source>
        <dbReference type="ARBA" id="ARBA00022984"/>
    </source>
</evidence>
<comment type="catalytic activity">
    <reaction evidence="15">
        <text>[GlcNAc-(1-&gt;4)-Mur2Ac(oyl-L-Ala-gamma-D-Glu-L-Lys-D-Ala-D-Ala)](n)-di-trans,octa-cis-undecaprenyl diphosphate + beta-D-GlcNAc-(1-&gt;4)-Mur2Ac(oyl-L-Ala-gamma-D-Glu-L-Lys-D-Ala-D-Ala)-di-trans,octa-cis-undecaprenyl diphosphate = [GlcNAc-(1-&gt;4)-Mur2Ac(oyl-L-Ala-gamma-D-Glu-L-Lys-D-Ala-D-Ala)](n+1)-di-trans,octa-cis-undecaprenyl diphosphate + di-trans,octa-cis-undecaprenyl diphosphate + H(+)</text>
        <dbReference type="Rhea" id="RHEA:23708"/>
        <dbReference type="Rhea" id="RHEA-COMP:9602"/>
        <dbReference type="Rhea" id="RHEA-COMP:9603"/>
        <dbReference type="ChEBI" id="CHEBI:15378"/>
        <dbReference type="ChEBI" id="CHEBI:58405"/>
        <dbReference type="ChEBI" id="CHEBI:60033"/>
        <dbReference type="ChEBI" id="CHEBI:78435"/>
        <dbReference type="EC" id="2.4.99.28"/>
    </reaction>
</comment>
<evidence type="ECO:0000256" key="8">
    <source>
        <dbReference type="ARBA" id="ARBA00023136"/>
    </source>
</evidence>
<keyword evidence="17" id="KW-0132">Cell division</keyword>
<dbReference type="Proteomes" id="UP001156666">
    <property type="component" value="Unassembled WGS sequence"/>
</dbReference>
<evidence type="ECO:0000256" key="4">
    <source>
        <dbReference type="ARBA" id="ARBA00022692"/>
    </source>
</evidence>
<dbReference type="Pfam" id="PF01098">
    <property type="entry name" value="FTSW_RODA_SPOVE"/>
    <property type="match status" value="1"/>
</dbReference>
<reference evidence="17" key="1">
    <citation type="journal article" date="2014" name="Int. J. Syst. Evol. Microbiol.">
        <title>Complete genome sequence of Corynebacterium casei LMG S-19264T (=DSM 44701T), isolated from a smear-ripened cheese.</title>
        <authorList>
            <consortium name="US DOE Joint Genome Institute (JGI-PGF)"/>
            <person name="Walter F."/>
            <person name="Albersmeier A."/>
            <person name="Kalinowski J."/>
            <person name="Ruckert C."/>
        </authorList>
    </citation>
    <scope>NUCLEOTIDE SEQUENCE</scope>
    <source>
        <strain evidence="17">NBRC 108769</strain>
    </source>
</reference>
<dbReference type="PANTHER" id="PTHR30474:SF2">
    <property type="entry name" value="PEPTIDOGLYCAN GLYCOSYLTRANSFERASE FTSW-RELATED"/>
    <property type="match status" value="1"/>
</dbReference>
<evidence type="ECO:0000256" key="13">
    <source>
        <dbReference type="ARBA" id="ARBA00041418"/>
    </source>
</evidence>
<dbReference type="EC" id="2.4.99.28" evidence="14"/>
<dbReference type="GO" id="GO:0008360">
    <property type="term" value="P:regulation of cell shape"/>
    <property type="evidence" value="ECO:0007669"/>
    <property type="project" value="UniProtKB-KW"/>
</dbReference>
<feature type="transmembrane region" description="Helical" evidence="16">
    <location>
        <begin position="80"/>
        <end position="98"/>
    </location>
</feature>
<protein>
    <recommendedName>
        <fullName evidence="12">Probable peptidoglycan glycosyltransferase FtsW</fullName>
        <ecNumber evidence="14">2.4.99.28</ecNumber>
    </recommendedName>
    <alternativeName>
        <fullName evidence="13">Cell division protein FtsW</fullName>
    </alternativeName>
    <alternativeName>
        <fullName evidence="10">Cell wall polymerase</fullName>
    </alternativeName>
    <alternativeName>
        <fullName evidence="9">Peptidoglycan polymerase</fullName>
    </alternativeName>
</protein>
<feature type="transmembrane region" description="Helical" evidence="16">
    <location>
        <begin position="193"/>
        <end position="214"/>
    </location>
</feature>
<evidence type="ECO:0000256" key="2">
    <source>
        <dbReference type="ARBA" id="ARBA00022676"/>
    </source>
</evidence>
<dbReference type="AlphaFoldDB" id="A0AA37SNF0"/>
<keyword evidence="8 16" id="KW-0472">Membrane</keyword>
<evidence type="ECO:0000256" key="9">
    <source>
        <dbReference type="ARBA" id="ARBA00032370"/>
    </source>
</evidence>
<accession>A0AA37SNF0</accession>
<dbReference type="PANTHER" id="PTHR30474">
    <property type="entry name" value="CELL CYCLE PROTEIN"/>
    <property type="match status" value="1"/>
</dbReference>
<feature type="transmembrane region" description="Helical" evidence="16">
    <location>
        <begin position="16"/>
        <end position="36"/>
    </location>
</feature>
<evidence type="ECO:0000256" key="11">
    <source>
        <dbReference type="ARBA" id="ARBA00038053"/>
    </source>
</evidence>
<gene>
    <name evidence="17" type="primary">ftsW</name>
    <name evidence="17" type="ORF">GCM10007940_03830</name>
</gene>
<dbReference type="GO" id="GO:0005886">
    <property type="term" value="C:plasma membrane"/>
    <property type="evidence" value="ECO:0007669"/>
    <property type="project" value="TreeGrafter"/>
</dbReference>
<keyword evidence="7 16" id="KW-1133">Transmembrane helix</keyword>
<evidence type="ECO:0000313" key="18">
    <source>
        <dbReference type="Proteomes" id="UP001156666"/>
    </source>
</evidence>
<proteinExistence type="inferred from homology"/>
<evidence type="ECO:0000256" key="7">
    <source>
        <dbReference type="ARBA" id="ARBA00022989"/>
    </source>
</evidence>
<dbReference type="InterPro" id="IPR001182">
    <property type="entry name" value="FtsW/RodA"/>
</dbReference>
<organism evidence="17 18">
    <name type="scientific">Portibacter lacus</name>
    <dbReference type="NCBI Taxonomy" id="1099794"/>
    <lineage>
        <taxon>Bacteria</taxon>
        <taxon>Pseudomonadati</taxon>
        <taxon>Bacteroidota</taxon>
        <taxon>Saprospiria</taxon>
        <taxon>Saprospirales</taxon>
        <taxon>Haliscomenobacteraceae</taxon>
        <taxon>Portibacter</taxon>
    </lineage>
</organism>
<feature type="transmembrane region" description="Helical" evidence="16">
    <location>
        <begin position="56"/>
        <end position="73"/>
    </location>
</feature>